<evidence type="ECO:0000256" key="6">
    <source>
        <dbReference type="HAMAP-Rule" id="MF_01321"/>
    </source>
</evidence>
<evidence type="ECO:0000256" key="1">
    <source>
        <dbReference type="ARBA" id="ARBA00022478"/>
    </source>
</evidence>
<dbReference type="InterPro" id="IPR042107">
    <property type="entry name" value="DNA-dir_RNA_pol_bsu_ext_1_sf"/>
</dbReference>
<dbReference type="Pfam" id="PF04560">
    <property type="entry name" value="RNA_pol_Rpb2_7"/>
    <property type="match status" value="1"/>
</dbReference>
<dbReference type="Gene3D" id="2.40.50.100">
    <property type="match status" value="1"/>
</dbReference>
<evidence type="ECO:0000259" key="14">
    <source>
        <dbReference type="Pfam" id="PF04565"/>
    </source>
</evidence>
<dbReference type="Pfam" id="PF04565">
    <property type="entry name" value="RNA_pol_Rpb2_3"/>
    <property type="match status" value="1"/>
</dbReference>
<feature type="domain" description="DNA-directed RNA polymerase beta subunit external 1" evidence="15">
    <location>
        <begin position="555"/>
        <end position="621"/>
    </location>
</feature>
<feature type="domain" description="RNA polymerase Rpb2" evidence="12">
    <location>
        <begin position="361"/>
        <end position="418"/>
    </location>
</feature>
<keyword evidence="4 6" id="KW-0804">Transcription</keyword>
<feature type="domain" description="RNA polymerase beta subunit protrusion" evidence="13">
    <location>
        <begin position="32"/>
        <end position="462"/>
    </location>
</feature>
<dbReference type="RefSeq" id="WP_209685935.1">
    <property type="nucleotide sequence ID" value="NZ_JAGGLU010000002.1"/>
</dbReference>
<feature type="compositionally biased region" description="Basic and acidic residues" evidence="9">
    <location>
        <begin position="1174"/>
        <end position="1194"/>
    </location>
</feature>
<dbReference type="InterPro" id="IPR007121">
    <property type="entry name" value="RNA_pol_bsu_CS"/>
</dbReference>
<dbReference type="HAMAP" id="MF_01321">
    <property type="entry name" value="RNApol_bact_RpoB"/>
    <property type="match status" value="1"/>
</dbReference>
<dbReference type="Proteomes" id="UP001519292">
    <property type="component" value="Unassembled WGS sequence"/>
</dbReference>
<feature type="domain" description="RNA polymerase Rpb2" evidence="14">
    <location>
        <begin position="477"/>
        <end position="545"/>
    </location>
</feature>
<dbReference type="NCBIfam" id="TIGR02013">
    <property type="entry name" value="rpoB"/>
    <property type="match status" value="1"/>
</dbReference>
<dbReference type="Pfam" id="PF04561">
    <property type="entry name" value="RNA_pol_Rpb2_2"/>
    <property type="match status" value="2"/>
</dbReference>
<dbReference type="GO" id="GO:0000428">
    <property type="term" value="C:DNA-directed RNA polymerase complex"/>
    <property type="evidence" value="ECO:0007669"/>
    <property type="project" value="UniProtKB-KW"/>
</dbReference>
<dbReference type="InterPro" id="IPR007645">
    <property type="entry name" value="RNA_pol_Rpb2_3"/>
</dbReference>
<sequence>MFSLLGHAVNYGHRRTRRSFSRIKEVLKLPNLTDVQTQSYKWFLNEGIREMFDDIMPISDFSGKLSLEFVDYKLLKPKYTLEEARDHDANYSAPLHVTLKLTNHETGEIKTQDVFFGEFPLMTDSGTFVINGAERVIVSQLVRSPGVYYHSDFDKNGRQIFGATVIPNRGAWLEYETDSKDLAYVRIDRTRKLPLSILIRALGFGADDEIQDIFGDSDSLRFTLEKDIHKNPADSRVAEALKDIYERLRPGEPKTTDSSRSLLYARFFDPRRYDLAPVGRYKINKKLSLKSRLLRQTLAETLADPDTGEVIVNKGTVINHEIMDKLAPYLDRDDFKMVTYQPSEEGVLSEPITVQEIKVYSKVDPERVVKLISNGHIGDDVKYLTPADVLSSINYFFALQDNIGNVDDIDHLGNRRIRRVGELLQNQFRIGLARMERVVRERMSIQDIATVTPQQLINIRPVVASVKEFFGSSQLSQFMDQNNPLGELTHKRRMSALGPGGLSRDRAGYEVRDVHYTHYGRLCPIETPEGPNIGLINSLATYAVVNKYGFIETPYRRVSWDTHKVTDKIDYLTADVEDNYIIASANSPLNEDGSFKDKIVLARHREENLEVSPDKVDYMDVIPKQVVSVTSACIPFLENDDSNRALMGANHQRQAVPLINPHAPIVGTGMEYRAAHDSGDAILAKAPGVVEYVDANEIRIRRDDDTLDKYILEKYRRSNATKNYNQIPNVHQGDKVVAGEVIADGPSMDKGELALGQNPIIAFLTWNMYNYEDAVMISERMVKDDVYTSIHIEDYESEARDTKLGPEEITREIPNAGESALKDLDESGIVRIGAEVHDGDILVGKVTPKGVTELSAEERLLHAIFGEKAREVRDTSLRVPHGGGGIVQNVQIFTREAGDELPPGVNQMVRVYIVQKRKIQVGDKMSGRHGNKGTIALVCPEEDMPYLPDGRPVDICLNPMGVPSRMNIGQVLELHLGIAAKQLGVHVATPVFDGASEDDMWKMVREAGLGKDGKTVLYDGRTGEPFHNRVSLGIMYYLKLTHMVDDKMHARSIGPYSLATQQPLGGKAQFGGQRFGEMEVWALEAYGAAYTLQEILTYKSDDVVGRVKAYEAIVKGERIPKPGVPESFRVLVKELQSLGLDIKVLDLNHKEIELRDMDNDTNEHLNIDKLSEMAQKQEKKKLAEEAAKNDENAKSEASNSSDDKVSK</sequence>
<comment type="subunit">
    <text evidence="6 8">The RNAP catalytic core consists of 2 alpha, 1 beta, 1 beta' and 1 omega subunit. When a sigma factor is associated with the core the holoenzyme is formed, which can initiate transcription.</text>
</comment>
<dbReference type="InterPro" id="IPR007641">
    <property type="entry name" value="RNA_pol_Rpb2_7"/>
</dbReference>
<evidence type="ECO:0000256" key="9">
    <source>
        <dbReference type="SAM" id="MobiDB-lite"/>
    </source>
</evidence>
<dbReference type="Pfam" id="PF10385">
    <property type="entry name" value="RNA_pol_Rpb2_45"/>
    <property type="match status" value="1"/>
</dbReference>
<dbReference type="SUPFAM" id="SSF64484">
    <property type="entry name" value="beta and beta-prime subunits of DNA dependent RNA-polymerase"/>
    <property type="match status" value="1"/>
</dbReference>
<dbReference type="Gene3D" id="2.30.150.10">
    <property type="entry name" value="DNA-directed RNA polymerase, beta subunit, external 1 domain"/>
    <property type="match status" value="1"/>
</dbReference>
<evidence type="ECO:0000259" key="11">
    <source>
        <dbReference type="Pfam" id="PF04560"/>
    </source>
</evidence>
<keyword evidence="2 6" id="KW-0808">Transferase</keyword>
<dbReference type="InterPro" id="IPR007120">
    <property type="entry name" value="DNA-dir_RNAP_su2_dom"/>
</dbReference>
<dbReference type="NCBIfam" id="NF001616">
    <property type="entry name" value="PRK00405.1"/>
    <property type="match status" value="1"/>
</dbReference>
<protein>
    <recommendedName>
        <fullName evidence="6 8">DNA-directed RNA polymerase subunit beta</fullName>
        <shortName evidence="6">RNAP subunit beta</shortName>
        <ecNumber evidence="6 8">2.7.7.6</ecNumber>
    </recommendedName>
    <alternativeName>
        <fullName evidence="6">RNA polymerase subunit beta</fullName>
    </alternativeName>
    <alternativeName>
        <fullName evidence="6">Transcriptase subunit beta</fullName>
    </alternativeName>
</protein>
<dbReference type="Gene3D" id="2.40.50.150">
    <property type="match status" value="1"/>
</dbReference>
<evidence type="ECO:0000256" key="5">
    <source>
        <dbReference type="ARBA" id="ARBA00048552"/>
    </source>
</evidence>
<evidence type="ECO:0000256" key="4">
    <source>
        <dbReference type="ARBA" id="ARBA00023163"/>
    </source>
</evidence>
<feature type="region of interest" description="Disordered" evidence="9">
    <location>
        <begin position="1174"/>
        <end position="1207"/>
    </location>
</feature>
<dbReference type="Pfam" id="PF00562">
    <property type="entry name" value="RNA_pol_Rpb2_6"/>
    <property type="match status" value="1"/>
</dbReference>
<dbReference type="CDD" id="cd00653">
    <property type="entry name" value="RNA_pol_B_RPB2"/>
    <property type="match status" value="1"/>
</dbReference>
<dbReference type="InterPro" id="IPR037034">
    <property type="entry name" value="RNA_pol_Rpb2_2_sf"/>
</dbReference>
<dbReference type="InterPro" id="IPR037033">
    <property type="entry name" value="DNA-dir_RNAP_su2_hyb_sf"/>
</dbReference>
<evidence type="ECO:0000259" key="13">
    <source>
        <dbReference type="Pfam" id="PF04563"/>
    </source>
</evidence>
<name>A0ABS4MCC7_9LACO</name>
<dbReference type="PROSITE" id="PS01166">
    <property type="entry name" value="RNA_POL_BETA"/>
    <property type="match status" value="1"/>
</dbReference>
<dbReference type="Gene3D" id="3.90.1100.10">
    <property type="match status" value="2"/>
</dbReference>
<evidence type="ECO:0000259" key="12">
    <source>
        <dbReference type="Pfam" id="PF04561"/>
    </source>
</evidence>
<dbReference type="EMBL" id="JAGGLU010000002">
    <property type="protein sequence ID" value="MBP2057268.1"/>
    <property type="molecule type" value="Genomic_DNA"/>
</dbReference>
<comment type="function">
    <text evidence="6 8">DNA-dependent RNA polymerase catalyzes the transcription of DNA into RNA using the four ribonucleoside triphosphates as substrates.</text>
</comment>
<comment type="similarity">
    <text evidence="6 7">Belongs to the RNA polymerase beta chain family.</text>
</comment>
<dbReference type="PANTHER" id="PTHR20856">
    <property type="entry name" value="DNA-DIRECTED RNA POLYMERASE I SUBUNIT 2"/>
    <property type="match status" value="1"/>
</dbReference>
<dbReference type="InterPro" id="IPR019462">
    <property type="entry name" value="DNA-dir_RNA_pol_bsu_external_1"/>
</dbReference>
<dbReference type="Pfam" id="PF04563">
    <property type="entry name" value="RNA_pol_Rpb2_1"/>
    <property type="match status" value="1"/>
</dbReference>
<dbReference type="Gene3D" id="3.90.1800.10">
    <property type="entry name" value="RNA polymerase alpha subunit dimerisation domain"/>
    <property type="match status" value="1"/>
</dbReference>
<dbReference type="InterPro" id="IPR014724">
    <property type="entry name" value="RNA_pol_RPB2_OB-fold"/>
</dbReference>
<evidence type="ECO:0000256" key="3">
    <source>
        <dbReference type="ARBA" id="ARBA00022695"/>
    </source>
</evidence>
<dbReference type="InterPro" id="IPR007644">
    <property type="entry name" value="RNA_pol_bsu_protrusion"/>
</dbReference>
<evidence type="ECO:0000313" key="16">
    <source>
        <dbReference type="EMBL" id="MBP2057268.1"/>
    </source>
</evidence>
<evidence type="ECO:0000256" key="7">
    <source>
        <dbReference type="RuleBase" id="RU000434"/>
    </source>
</evidence>
<keyword evidence="1 6" id="KW-0240">DNA-directed RNA polymerase</keyword>
<keyword evidence="3 6" id="KW-0548">Nucleotidyltransferase</keyword>
<reference evidence="16 17" key="1">
    <citation type="submission" date="2021-03" db="EMBL/GenBank/DDBJ databases">
        <title>Genomic Encyclopedia of Type Strains, Phase IV (KMG-IV): sequencing the most valuable type-strain genomes for metagenomic binning, comparative biology and taxonomic classification.</title>
        <authorList>
            <person name="Goeker M."/>
        </authorList>
    </citation>
    <scope>NUCLEOTIDE SEQUENCE [LARGE SCALE GENOMIC DNA]</scope>
    <source>
        <strain evidence="16 17">DSM 101872</strain>
    </source>
</reference>
<dbReference type="InterPro" id="IPR007642">
    <property type="entry name" value="RNA_pol_Rpb2_2"/>
</dbReference>
<proteinExistence type="inferred from homology"/>
<evidence type="ECO:0000313" key="17">
    <source>
        <dbReference type="Proteomes" id="UP001519292"/>
    </source>
</evidence>
<evidence type="ECO:0000256" key="8">
    <source>
        <dbReference type="RuleBase" id="RU363031"/>
    </source>
</evidence>
<gene>
    <name evidence="6" type="primary">rpoB</name>
    <name evidence="16" type="ORF">J2Z60_000432</name>
</gene>
<evidence type="ECO:0000259" key="15">
    <source>
        <dbReference type="Pfam" id="PF10385"/>
    </source>
</evidence>
<dbReference type="Gene3D" id="2.40.270.10">
    <property type="entry name" value="DNA-directed RNA polymerase, subunit 2, domain 6"/>
    <property type="match status" value="1"/>
</dbReference>
<keyword evidence="17" id="KW-1185">Reference proteome</keyword>
<dbReference type="Gene3D" id="3.90.1110.10">
    <property type="entry name" value="RNA polymerase Rpb2, domain 2"/>
    <property type="match status" value="1"/>
</dbReference>
<dbReference type="GO" id="GO:0003899">
    <property type="term" value="F:DNA-directed RNA polymerase activity"/>
    <property type="evidence" value="ECO:0007669"/>
    <property type="project" value="UniProtKB-EC"/>
</dbReference>
<accession>A0ABS4MCC7</accession>
<feature type="domain" description="DNA-directed RNA polymerase subunit 2 hybrid-binding" evidence="10">
    <location>
        <begin position="684"/>
        <end position="1069"/>
    </location>
</feature>
<dbReference type="InterPro" id="IPR015712">
    <property type="entry name" value="DNA-dir_RNA_pol_su2"/>
</dbReference>
<feature type="domain" description="RNA polymerase Rpb2" evidence="12">
    <location>
        <begin position="143"/>
        <end position="292"/>
    </location>
</feature>
<dbReference type="EC" id="2.7.7.6" evidence="6 8"/>
<organism evidence="16 17">
    <name type="scientific">Lactobacillus colini</name>
    <dbReference type="NCBI Taxonomy" id="1819254"/>
    <lineage>
        <taxon>Bacteria</taxon>
        <taxon>Bacillati</taxon>
        <taxon>Bacillota</taxon>
        <taxon>Bacilli</taxon>
        <taxon>Lactobacillales</taxon>
        <taxon>Lactobacillaceae</taxon>
        <taxon>Lactobacillus</taxon>
    </lineage>
</organism>
<feature type="domain" description="RNA polymerase Rpb2" evidence="11">
    <location>
        <begin position="1071"/>
        <end position="1145"/>
    </location>
</feature>
<dbReference type="InterPro" id="IPR010243">
    <property type="entry name" value="RNA_pol_bsu_bac"/>
</dbReference>
<evidence type="ECO:0000256" key="2">
    <source>
        <dbReference type="ARBA" id="ARBA00022679"/>
    </source>
</evidence>
<evidence type="ECO:0000259" key="10">
    <source>
        <dbReference type="Pfam" id="PF00562"/>
    </source>
</evidence>
<comment type="catalytic activity">
    <reaction evidence="5 6 8">
        <text>RNA(n) + a ribonucleoside 5'-triphosphate = RNA(n+1) + diphosphate</text>
        <dbReference type="Rhea" id="RHEA:21248"/>
        <dbReference type="Rhea" id="RHEA-COMP:14527"/>
        <dbReference type="Rhea" id="RHEA-COMP:17342"/>
        <dbReference type="ChEBI" id="CHEBI:33019"/>
        <dbReference type="ChEBI" id="CHEBI:61557"/>
        <dbReference type="ChEBI" id="CHEBI:140395"/>
        <dbReference type="EC" id="2.7.7.6"/>
    </reaction>
</comment>
<comment type="caution">
    <text evidence="16">The sequence shown here is derived from an EMBL/GenBank/DDBJ whole genome shotgun (WGS) entry which is preliminary data.</text>
</comment>